<proteinExistence type="predicted"/>
<sequence length="489" mass="47755">MSVMSATSNLASPGGRDDLRESGTAVRQGPDEPQAEGPGDGAWRRVRVVGPTGALDVSLPTGRPVAELVDELRTALLPGAPLGDADRPWHLHRVGGAPLPPGAPLVDARLRDGDVLHLTPGAAPAPAHRVDDALEVLAQGASAAGRWTLAGLRAAAAVAAVVLGAGAAVLALGLPGGGPAAPLVVAALLLLAATRLRATRDGDLGSDVAALAALPAWAAAGWSVGGTAGGGWARAALVGLGVAAGALAAAACTPRRRAWWSLGALGGAAVAVGAGLVARDVLAPAEAAGAVGAVALAGLAALPWLVTRTALWSEPAPAGRDEASLLRAAAGTRALLTGATAACAGAVGACATALALGEGSYERWLGAALAVVLLLRARRSRVVADSAAALVSAAVPLAVALARLALDGGTTARAVVLGVLAVLTAASLLLHALGAVAATGRRTALERMARPRVRRSLDVLEGLAAVTVLPLLAGVLGVYGAAADAGSQL</sequence>
<evidence type="ECO:0000256" key="1">
    <source>
        <dbReference type="SAM" id="MobiDB-lite"/>
    </source>
</evidence>
<feature type="transmembrane region" description="Helical" evidence="2">
    <location>
        <begin position="231"/>
        <end position="251"/>
    </location>
</feature>
<feature type="transmembrane region" description="Helical" evidence="2">
    <location>
        <begin position="412"/>
        <end position="438"/>
    </location>
</feature>
<dbReference type="AlphaFoldDB" id="A0A3A3YZW8"/>
<dbReference type="Pfam" id="PF19053">
    <property type="entry name" value="EccD"/>
    <property type="match status" value="1"/>
</dbReference>
<evidence type="ECO:0000313" key="4">
    <source>
        <dbReference type="EMBL" id="RJK97519.1"/>
    </source>
</evidence>
<evidence type="ECO:0000313" key="5">
    <source>
        <dbReference type="Proteomes" id="UP000265614"/>
    </source>
</evidence>
<feature type="region of interest" description="Disordered" evidence="1">
    <location>
        <begin position="1"/>
        <end position="44"/>
    </location>
</feature>
<evidence type="ECO:0000256" key="2">
    <source>
        <dbReference type="SAM" id="Phobius"/>
    </source>
</evidence>
<feature type="transmembrane region" description="Helical" evidence="2">
    <location>
        <begin position="459"/>
        <end position="482"/>
    </location>
</feature>
<dbReference type="InterPro" id="IPR024962">
    <property type="entry name" value="YukD-like"/>
</dbReference>
<accession>A0A3A3YZW8</accession>
<dbReference type="Gene3D" id="3.10.20.90">
    <property type="entry name" value="Phosphatidylinositol 3-kinase Catalytic Subunit, Chain A, domain 1"/>
    <property type="match status" value="1"/>
</dbReference>
<feature type="transmembrane region" description="Helical" evidence="2">
    <location>
        <begin position="361"/>
        <end position="377"/>
    </location>
</feature>
<feature type="transmembrane region" description="Helical" evidence="2">
    <location>
        <begin position="258"/>
        <end position="278"/>
    </location>
</feature>
<feature type="compositionally biased region" description="Polar residues" evidence="1">
    <location>
        <begin position="1"/>
        <end position="11"/>
    </location>
</feature>
<keyword evidence="2" id="KW-0472">Membrane</keyword>
<name>A0A3A3YZW8_9ACTN</name>
<feature type="transmembrane region" description="Helical" evidence="2">
    <location>
        <begin position="180"/>
        <end position="196"/>
    </location>
</feature>
<organism evidence="4 5">
    <name type="scientific">Vallicoccus soli</name>
    <dbReference type="NCBI Taxonomy" id="2339232"/>
    <lineage>
        <taxon>Bacteria</taxon>
        <taxon>Bacillati</taxon>
        <taxon>Actinomycetota</taxon>
        <taxon>Actinomycetes</taxon>
        <taxon>Motilibacterales</taxon>
        <taxon>Vallicoccaceae</taxon>
        <taxon>Vallicoccus</taxon>
    </lineage>
</organism>
<feature type="transmembrane region" description="Helical" evidence="2">
    <location>
        <begin position="154"/>
        <end position="174"/>
    </location>
</feature>
<gene>
    <name evidence="4" type="ORF">D5H78_00265</name>
</gene>
<feature type="transmembrane region" description="Helical" evidence="2">
    <location>
        <begin position="389"/>
        <end position="406"/>
    </location>
</feature>
<feature type="transmembrane region" description="Helical" evidence="2">
    <location>
        <begin position="290"/>
        <end position="313"/>
    </location>
</feature>
<feature type="transmembrane region" description="Helical" evidence="2">
    <location>
        <begin position="334"/>
        <end position="355"/>
    </location>
</feature>
<keyword evidence="5" id="KW-1185">Reference proteome</keyword>
<feature type="transmembrane region" description="Helical" evidence="2">
    <location>
        <begin position="208"/>
        <end position="225"/>
    </location>
</feature>
<comment type="caution">
    <text evidence="4">The sequence shown here is derived from an EMBL/GenBank/DDBJ whole genome shotgun (WGS) entry which is preliminary data.</text>
</comment>
<evidence type="ECO:0000259" key="3">
    <source>
        <dbReference type="Pfam" id="PF19053"/>
    </source>
</evidence>
<dbReference type="OrthoDB" id="4775372at2"/>
<dbReference type="InterPro" id="IPR044049">
    <property type="entry name" value="EccD_transm"/>
</dbReference>
<dbReference type="Pfam" id="PF08817">
    <property type="entry name" value="YukD"/>
    <property type="match status" value="1"/>
</dbReference>
<keyword evidence="2" id="KW-0812">Transmembrane</keyword>
<keyword evidence="2" id="KW-1133">Transmembrane helix</keyword>
<dbReference type="Proteomes" id="UP000265614">
    <property type="component" value="Unassembled WGS sequence"/>
</dbReference>
<protein>
    <recommendedName>
        <fullName evidence="3">EccD-like transmembrane domain-containing protein</fullName>
    </recommendedName>
</protein>
<reference evidence="4 5" key="1">
    <citation type="submission" date="2018-09" db="EMBL/GenBank/DDBJ databases">
        <title>YIM 75000 draft genome.</title>
        <authorList>
            <person name="Tang S."/>
            <person name="Feng Y."/>
        </authorList>
    </citation>
    <scope>NUCLEOTIDE SEQUENCE [LARGE SCALE GENOMIC DNA]</scope>
    <source>
        <strain evidence="4 5">YIM 75000</strain>
    </source>
</reference>
<dbReference type="EMBL" id="QZEZ01000001">
    <property type="protein sequence ID" value="RJK97519.1"/>
    <property type="molecule type" value="Genomic_DNA"/>
</dbReference>
<feature type="domain" description="EccD-like transmembrane" evidence="3">
    <location>
        <begin position="153"/>
        <end position="482"/>
    </location>
</feature>